<evidence type="ECO:0000313" key="6">
    <source>
        <dbReference type="EMBL" id="CAI7991239.1"/>
    </source>
</evidence>
<feature type="domain" description="ATPase dynein-related AAA" evidence="4">
    <location>
        <begin position="43"/>
        <end position="177"/>
    </location>
</feature>
<organism evidence="6 7">
    <name type="scientific">Geodia barretti</name>
    <name type="common">Barrett's horny sponge</name>
    <dbReference type="NCBI Taxonomy" id="519541"/>
    <lineage>
        <taxon>Eukaryota</taxon>
        <taxon>Metazoa</taxon>
        <taxon>Porifera</taxon>
        <taxon>Demospongiae</taxon>
        <taxon>Heteroscleromorpha</taxon>
        <taxon>Tetractinellida</taxon>
        <taxon>Astrophorina</taxon>
        <taxon>Geodiidae</taxon>
        <taxon>Geodia</taxon>
    </lineage>
</organism>
<dbReference type="InterPro" id="IPR050764">
    <property type="entry name" value="CbbQ/NirQ/NorQ/GpvN"/>
</dbReference>
<comment type="similarity">
    <text evidence="1">Belongs to the CbbQ/NirQ/NorQ/GpvN family.</text>
</comment>
<evidence type="ECO:0000313" key="7">
    <source>
        <dbReference type="Proteomes" id="UP001174909"/>
    </source>
</evidence>
<keyword evidence="2" id="KW-0547">Nucleotide-binding</keyword>
<dbReference type="InterPro" id="IPR011704">
    <property type="entry name" value="ATPase_dyneun-rel_AAA"/>
</dbReference>
<dbReference type="GO" id="GO:0016887">
    <property type="term" value="F:ATP hydrolysis activity"/>
    <property type="evidence" value="ECO:0007669"/>
    <property type="project" value="InterPro"/>
</dbReference>
<dbReference type="Proteomes" id="UP001174909">
    <property type="component" value="Unassembled WGS sequence"/>
</dbReference>
<protein>
    <submittedName>
        <fullName evidence="6">Protein CbbQ</fullName>
    </submittedName>
</protein>
<evidence type="ECO:0000256" key="1">
    <source>
        <dbReference type="ARBA" id="ARBA00009417"/>
    </source>
</evidence>
<dbReference type="GO" id="GO:0005524">
    <property type="term" value="F:ATP binding"/>
    <property type="evidence" value="ECO:0007669"/>
    <property type="project" value="UniProtKB-KW"/>
</dbReference>
<evidence type="ECO:0000259" key="4">
    <source>
        <dbReference type="Pfam" id="PF07728"/>
    </source>
</evidence>
<reference evidence="6" key="1">
    <citation type="submission" date="2023-03" db="EMBL/GenBank/DDBJ databases">
        <authorList>
            <person name="Steffen K."/>
            <person name="Cardenas P."/>
        </authorList>
    </citation>
    <scope>NUCLEOTIDE SEQUENCE</scope>
</reference>
<dbReference type="InterPro" id="IPR013615">
    <property type="entry name" value="CbbQ_C"/>
</dbReference>
<dbReference type="PANTHER" id="PTHR42759">
    <property type="entry name" value="MOXR FAMILY PROTEIN"/>
    <property type="match status" value="1"/>
</dbReference>
<accession>A0AA35QTW9</accession>
<keyword evidence="7" id="KW-1185">Reference proteome</keyword>
<evidence type="ECO:0000259" key="5">
    <source>
        <dbReference type="Pfam" id="PF08406"/>
    </source>
</evidence>
<proteinExistence type="inferred from homology"/>
<evidence type="ECO:0000256" key="3">
    <source>
        <dbReference type="ARBA" id="ARBA00022840"/>
    </source>
</evidence>
<sequence>MLEDKPSFKEFAIEEFLVRSEPYYRAVGDELELFEAAYEQHIPVLLKGPTGCGKTRFVEYMAWKLGRPITTVACHEDLTASDLVGRYLLDANGTRWIDGPMTRAVKAGAILYLDEVVEARKDTTVLIHPLTDHRRILPVEKTGNIIEADDRFLLCISYNPHYQSALKDLKHSTRQRFISIEFDYPPVDVETEIVAKESGCSDEEAYALARLGDKIRNLREHGLAEGASTRLLIYAGRLMRQGIAARRACQVAIVWTLSDEAELQRSIEEVVHSIFE</sequence>
<dbReference type="InterPro" id="IPR027417">
    <property type="entry name" value="P-loop_NTPase"/>
</dbReference>
<gene>
    <name evidence="6" type="ORF">GBAR_LOCUS665</name>
</gene>
<dbReference type="AlphaFoldDB" id="A0AA35QTW9"/>
<evidence type="ECO:0000256" key="2">
    <source>
        <dbReference type="ARBA" id="ARBA00022741"/>
    </source>
</evidence>
<dbReference type="SUPFAM" id="SSF52540">
    <property type="entry name" value="P-loop containing nucleoside triphosphate hydrolases"/>
    <property type="match status" value="1"/>
</dbReference>
<dbReference type="Gene3D" id="3.40.50.300">
    <property type="entry name" value="P-loop containing nucleotide triphosphate hydrolases"/>
    <property type="match status" value="1"/>
</dbReference>
<dbReference type="Pfam" id="PF08406">
    <property type="entry name" value="CbbQ_C"/>
    <property type="match status" value="1"/>
</dbReference>
<dbReference type="PANTHER" id="PTHR42759:SF7">
    <property type="entry name" value="DENITRIFICATION REGULATORY PROTEIN NIRQ"/>
    <property type="match status" value="1"/>
</dbReference>
<name>A0AA35QTW9_GEOBA</name>
<comment type="caution">
    <text evidence="6">The sequence shown here is derived from an EMBL/GenBank/DDBJ whole genome shotgun (WGS) entry which is preliminary data.</text>
</comment>
<dbReference type="EMBL" id="CASHTH010000109">
    <property type="protein sequence ID" value="CAI7991239.1"/>
    <property type="molecule type" value="Genomic_DNA"/>
</dbReference>
<keyword evidence="3" id="KW-0067">ATP-binding</keyword>
<dbReference type="Pfam" id="PF07728">
    <property type="entry name" value="AAA_5"/>
    <property type="match status" value="1"/>
</dbReference>
<feature type="domain" description="CbbQ/NirQ/NorQ C-terminal" evidence="5">
    <location>
        <begin position="190"/>
        <end position="273"/>
    </location>
</feature>